<organism evidence="1 2">
    <name type="scientific">Microthyrium microscopicum</name>
    <dbReference type="NCBI Taxonomy" id="703497"/>
    <lineage>
        <taxon>Eukaryota</taxon>
        <taxon>Fungi</taxon>
        <taxon>Dikarya</taxon>
        <taxon>Ascomycota</taxon>
        <taxon>Pezizomycotina</taxon>
        <taxon>Dothideomycetes</taxon>
        <taxon>Dothideomycetes incertae sedis</taxon>
        <taxon>Microthyriales</taxon>
        <taxon>Microthyriaceae</taxon>
        <taxon>Microthyrium</taxon>
    </lineage>
</organism>
<keyword evidence="2" id="KW-1185">Reference proteome</keyword>
<reference evidence="1" key="1">
    <citation type="journal article" date="2020" name="Stud. Mycol.">
        <title>101 Dothideomycetes genomes: a test case for predicting lifestyles and emergence of pathogens.</title>
        <authorList>
            <person name="Haridas S."/>
            <person name="Albert R."/>
            <person name="Binder M."/>
            <person name="Bloem J."/>
            <person name="Labutti K."/>
            <person name="Salamov A."/>
            <person name="Andreopoulos B."/>
            <person name="Baker S."/>
            <person name="Barry K."/>
            <person name="Bills G."/>
            <person name="Bluhm B."/>
            <person name="Cannon C."/>
            <person name="Castanera R."/>
            <person name="Culley D."/>
            <person name="Daum C."/>
            <person name="Ezra D."/>
            <person name="Gonzalez J."/>
            <person name="Henrissat B."/>
            <person name="Kuo A."/>
            <person name="Liang C."/>
            <person name="Lipzen A."/>
            <person name="Lutzoni F."/>
            <person name="Magnuson J."/>
            <person name="Mondo S."/>
            <person name="Nolan M."/>
            <person name="Ohm R."/>
            <person name="Pangilinan J."/>
            <person name="Park H.-J."/>
            <person name="Ramirez L."/>
            <person name="Alfaro M."/>
            <person name="Sun H."/>
            <person name="Tritt A."/>
            <person name="Yoshinaga Y."/>
            <person name="Zwiers L.-H."/>
            <person name="Turgeon B."/>
            <person name="Goodwin S."/>
            <person name="Spatafora J."/>
            <person name="Crous P."/>
            <person name="Grigoriev I."/>
        </authorList>
    </citation>
    <scope>NUCLEOTIDE SEQUENCE</scope>
    <source>
        <strain evidence="1">CBS 115976</strain>
    </source>
</reference>
<sequence length="239" mass="27095">MSSPTVLAGPQIWLHIDMEQFSKLTTSARKDTAQTPPIDLYVYKADGSKVLIGRKFPIAILHHLAPGTREWTIKAKTLPKEYTFKAGTVDVFACQKILSWLRDQFPPRADLHHGSKQVTLVSYDETLSWYVTCQTLGLRRCCSSIGQLLKFYSQFSLSDQQIRRSIVLLDLQSELAYTILGNYISNSPIVKQLKARQAAEREKSLVATLKVSMEALSQVKPKYRTKEIEELVALVKKHL</sequence>
<name>A0A6A6TXQ1_9PEZI</name>
<evidence type="ECO:0000313" key="1">
    <source>
        <dbReference type="EMBL" id="KAF2664859.1"/>
    </source>
</evidence>
<dbReference type="Proteomes" id="UP000799302">
    <property type="component" value="Unassembled WGS sequence"/>
</dbReference>
<protein>
    <submittedName>
        <fullName evidence="1">Uncharacterized protein</fullName>
    </submittedName>
</protein>
<proteinExistence type="predicted"/>
<accession>A0A6A6TXQ1</accession>
<gene>
    <name evidence="1" type="ORF">BT63DRAFT_78202</name>
</gene>
<dbReference type="AlphaFoldDB" id="A0A6A6TXQ1"/>
<evidence type="ECO:0000313" key="2">
    <source>
        <dbReference type="Proteomes" id="UP000799302"/>
    </source>
</evidence>
<dbReference type="EMBL" id="MU004241">
    <property type="protein sequence ID" value="KAF2664859.1"/>
    <property type="molecule type" value="Genomic_DNA"/>
</dbReference>